<organism evidence="4 5">
    <name type="scientific">Camellia sinensis</name>
    <name type="common">Tea plant</name>
    <name type="synonym">Thea sinensis</name>
    <dbReference type="NCBI Taxonomy" id="4442"/>
    <lineage>
        <taxon>Eukaryota</taxon>
        <taxon>Viridiplantae</taxon>
        <taxon>Streptophyta</taxon>
        <taxon>Embryophyta</taxon>
        <taxon>Tracheophyta</taxon>
        <taxon>Spermatophyta</taxon>
        <taxon>Magnoliopsida</taxon>
        <taxon>eudicotyledons</taxon>
        <taxon>Gunneridae</taxon>
        <taxon>Pentapetalae</taxon>
        <taxon>asterids</taxon>
        <taxon>Ericales</taxon>
        <taxon>Theaceae</taxon>
        <taxon>Camellia</taxon>
    </lineage>
</organism>
<feature type="region of interest" description="Disordered" evidence="3">
    <location>
        <begin position="1"/>
        <end position="156"/>
    </location>
</feature>
<dbReference type="PANTHER" id="PTHR12565:SF184">
    <property type="entry name" value="BHLH TRANSCRIPTION FACTOR"/>
    <property type="match status" value="1"/>
</dbReference>
<evidence type="ECO:0000313" key="4">
    <source>
        <dbReference type="EMBL" id="KAF5957168.1"/>
    </source>
</evidence>
<protein>
    <recommendedName>
        <fullName evidence="6">BHLH domain-containing protein</fullName>
    </recommendedName>
</protein>
<evidence type="ECO:0000256" key="1">
    <source>
        <dbReference type="ARBA" id="ARBA00004123"/>
    </source>
</evidence>
<keyword evidence="2" id="KW-0539">Nucleus</keyword>
<dbReference type="PANTHER" id="PTHR12565">
    <property type="entry name" value="STEROL REGULATORY ELEMENT-BINDING PROTEIN"/>
    <property type="match status" value="1"/>
</dbReference>
<feature type="compositionally biased region" description="Basic and acidic residues" evidence="3">
    <location>
        <begin position="128"/>
        <end position="140"/>
    </location>
</feature>
<feature type="compositionally biased region" description="Polar residues" evidence="3">
    <location>
        <begin position="23"/>
        <end position="40"/>
    </location>
</feature>
<feature type="compositionally biased region" description="Polar residues" evidence="3">
    <location>
        <begin position="1"/>
        <end position="11"/>
    </location>
</feature>
<accession>A0A7J7HZ35</accession>
<dbReference type="GO" id="GO:0003700">
    <property type="term" value="F:DNA-binding transcription factor activity"/>
    <property type="evidence" value="ECO:0007669"/>
    <property type="project" value="TreeGrafter"/>
</dbReference>
<dbReference type="GO" id="GO:0005634">
    <property type="term" value="C:nucleus"/>
    <property type="evidence" value="ECO:0007669"/>
    <property type="project" value="UniProtKB-SubCell"/>
</dbReference>
<dbReference type="Proteomes" id="UP000593564">
    <property type="component" value="Unassembled WGS sequence"/>
</dbReference>
<feature type="region of interest" description="Disordered" evidence="3">
    <location>
        <begin position="189"/>
        <end position="325"/>
    </location>
</feature>
<reference evidence="4 5" key="2">
    <citation type="submission" date="2020-07" db="EMBL/GenBank/DDBJ databases">
        <title>Genome assembly of wild tea tree DASZ reveals pedigree and selection history of tea varieties.</title>
        <authorList>
            <person name="Zhang W."/>
        </authorList>
    </citation>
    <scope>NUCLEOTIDE SEQUENCE [LARGE SCALE GENOMIC DNA]</scope>
    <source>
        <strain evidence="5">cv. G240</strain>
        <tissue evidence="4">Leaf</tissue>
    </source>
</reference>
<dbReference type="AlphaFoldDB" id="A0A7J7HZ35"/>
<evidence type="ECO:0000313" key="5">
    <source>
        <dbReference type="Proteomes" id="UP000593564"/>
    </source>
</evidence>
<sequence length="325" mass="35927">MVLPRVSSSPSIKAAVSPVGVQENKNSTQTQMEMRSSIGSDTKFRKVLESATSDRTEFASSNEGSSVSRKIPNGETVLKNPISSNSRKRKEGLRGISNSVNATMVAEAEDDPNTKRFKPNEGSGSENDNVKTGDGDEKQRLTRSLPSPQRTTFMFKGRRSVNGKALMLDEIINYVQSLQRQVEISSLERRLGRSSDQTQEATLEPRKPCSSQQPKSSLERKKTRSSEELKPSGLKPDTRSSEGTIARAKDELTRSSQECKATGPYWTPSLARATKPQLERRTKTTSRSSDQLLARAKNQKPGQQHLVSKPNQPETNLPNTSYNSK</sequence>
<evidence type="ECO:0008006" key="6">
    <source>
        <dbReference type="Google" id="ProtNLM"/>
    </source>
</evidence>
<dbReference type="EMBL" id="JACBKZ010000002">
    <property type="protein sequence ID" value="KAF5957168.1"/>
    <property type="molecule type" value="Genomic_DNA"/>
</dbReference>
<feature type="compositionally biased region" description="Polar residues" evidence="3">
    <location>
        <begin position="58"/>
        <end position="68"/>
    </location>
</feature>
<feature type="compositionally biased region" description="Polar residues" evidence="3">
    <location>
        <begin position="300"/>
        <end position="325"/>
    </location>
</feature>
<feature type="compositionally biased region" description="Basic and acidic residues" evidence="3">
    <location>
        <begin position="217"/>
        <end position="240"/>
    </location>
</feature>
<reference evidence="5" key="1">
    <citation type="journal article" date="2020" name="Nat. Commun.">
        <title>Genome assembly of wild tea tree DASZ reveals pedigree and selection history of tea varieties.</title>
        <authorList>
            <person name="Zhang W."/>
            <person name="Zhang Y."/>
            <person name="Qiu H."/>
            <person name="Guo Y."/>
            <person name="Wan H."/>
            <person name="Zhang X."/>
            <person name="Scossa F."/>
            <person name="Alseekh S."/>
            <person name="Zhang Q."/>
            <person name="Wang P."/>
            <person name="Xu L."/>
            <person name="Schmidt M.H."/>
            <person name="Jia X."/>
            <person name="Li D."/>
            <person name="Zhu A."/>
            <person name="Guo F."/>
            <person name="Chen W."/>
            <person name="Ni D."/>
            <person name="Usadel B."/>
            <person name="Fernie A.R."/>
            <person name="Wen W."/>
        </authorList>
    </citation>
    <scope>NUCLEOTIDE SEQUENCE [LARGE SCALE GENOMIC DNA]</scope>
    <source>
        <strain evidence="5">cv. G240</strain>
    </source>
</reference>
<proteinExistence type="predicted"/>
<evidence type="ECO:0000256" key="2">
    <source>
        <dbReference type="ARBA" id="ARBA00023242"/>
    </source>
</evidence>
<name>A0A7J7HZ35_CAMSI</name>
<comment type="subcellular location">
    <subcellularLocation>
        <location evidence="1">Nucleus</location>
    </subcellularLocation>
</comment>
<evidence type="ECO:0000256" key="3">
    <source>
        <dbReference type="SAM" id="MobiDB-lite"/>
    </source>
</evidence>
<comment type="caution">
    <text evidence="4">The sequence shown here is derived from an EMBL/GenBank/DDBJ whole genome shotgun (WGS) entry which is preliminary data.</text>
</comment>
<feature type="compositionally biased region" description="Polar residues" evidence="3">
    <location>
        <begin position="142"/>
        <end position="152"/>
    </location>
</feature>
<keyword evidence="5" id="KW-1185">Reference proteome</keyword>
<gene>
    <name evidence="4" type="ORF">HYC85_004393</name>
</gene>
<feature type="compositionally biased region" description="Basic and acidic residues" evidence="3">
    <location>
        <begin position="42"/>
        <end position="57"/>
    </location>
</feature>
<dbReference type="InterPro" id="IPR024097">
    <property type="entry name" value="bHLH_ZIP_TF"/>
</dbReference>